<keyword evidence="2" id="KW-1185">Reference proteome</keyword>
<name>A0ABV8UBW9_9PROT</name>
<dbReference type="RefSeq" id="WP_068149929.1">
    <property type="nucleotide sequence ID" value="NZ_JBHSCR010000006.1"/>
</dbReference>
<reference evidence="2" key="1">
    <citation type="journal article" date="2019" name="Int. J. Syst. Evol. Microbiol.">
        <title>The Global Catalogue of Microorganisms (GCM) 10K type strain sequencing project: providing services to taxonomists for standard genome sequencing and annotation.</title>
        <authorList>
            <consortium name="The Broad Institute Genomics Platform"/>
            <consortium name="The Broad Institute Genome Sequencing Center for Infectious Disease"/>
            <person name="Wu L."/>
            <person name="Ma J."/>
        </authorList>
    </citation>
    <scope>NUCLEOTIDE SEQUENCE [LARGE SCALE GENOMIC DNA]</scope>
    <source>
        <strain evidence="2">CGMCC 1.15304</strain>
    </source>
</reference>
<dbReference type="SUPFAM" id="SSF88713">
    <property type="entry name" value="Glycoside hydrolase/deacetylase"/>
    <property type="match status" value="1"/>
</dbReference>
<evidence type="ECO:0000313" key="2">
    <source>
        <dbReference type="Proteomes" id="UP001595776"/>
    </source>
</evidence>
<organism evidence="1 2">
    <name type="scientific">Kordiimonas lipolytica</name>
    <dbReference type="NCBI Taxonomy" id="1662421"/>
    <lineage>
        <taxon>Bacteria</taxon>
        <taxon>Pseudomonadati</taxon>
        <taxon>Pseudomonadota</taxon>
        <taxon>Alphaproteobacteria</taxon>
        <taxon>Kordiimonadales</taxon>
        <taxon>Kordiimonadaceae</taxon>
        <taxon>Kordiimonas</taxon>
    </lineage>
</organism>
<evidence type="ECO:0000313" key="1">
    <source>
        <dbReference type="EMBL" id="MFC4348115.1"/>
    </source>
</evidence>
<accession>A0ABV8UBW9</accession>
<gene>
    <name evidence="1" type="ORF">ACFO5Q_09690</name>
</gene>
<proteinExistence type="predicted"/>
<dbReference type="Proteomes" id="UP001595776">
    <property type="component" value="Unassembled WGS sequence"/>
</dbReference>
<evidence type="ECO:0008006" key="3">
    <source>
        <dbReference type="Google" id="ProtNLM"/>
    </source>
</evidence>
<dbReference type="InterPro" id="IPR011330">
    <property type="entry name" value="Glyco_hydro/deAcase_b/a-brl"/>
</dbReference>
<protein>
    <recommendedName>
        <fullName evidence="3">Polysaccharide deacetylase</fullName>
    </recommendedName>
</protein>
<sequence>MSDILITIDTEFSAGGLFSGKGSPVTEQSISCMIGGQSHGLGFMLDTFHETGAKATFFLEAAHTAHLGFDAMRPVVDDIRSAGHDIQLHLHPMWLQASGHVPGQPVCDSAAAMDEGGLRQMFETGCEAFRRWGVPHPVAFRAGNLQMGRLVYDTMAEFGIPVSSSIGRAIHESDDPVLRLDHGCHTIGKAIEVPVLGYADMKLAGRTHWKNLTITGCGTSETKAVIRRAVKAGLKDIVLLTHPFEFIKRHDRSFSDLSVNRVNQKRLRKLCQLIAEDPALSVSTFTDKAPIWAEATTAGPAAQITAPLPSVMARVAENRLNDLFRWY</sequence>
<comment type="caution">
    <text evidence="1">The sequence shown here is derived from an EMBL/GenBank/DDBJ whole genome shotgun (WGS) entry which is preliminary data.</text>
</comment>
<dbReference type="Gene3D" id="3.20.20.370">
    <property type="entry name" value="Glycoside hydrolase/deacetylase"/>
    <property type="match status" value="1"/>
</dbReference>
<dbReference type="EMBL" id="JBHSCR010000006">
    <property type="protein sequence ID" value="MFC4348115.1"/>
    <property type="molecule type" value="Genomic_DNA"/>
</dbReference>